<feature type="region of interest" description="Disordered" evidence="1">
    <location>
        <begin position="72"/>
        <end position="101"/>
    </location>
</feature>
<dbReference type="SUPFAM" id="SSF54236">
    <property type="entry name" value="Ubiquitin-like"/>
    <property type="match status" value="1"/>
</dbReference>
<dbReference type="Gene3D" id="2.30.29.30">
    <property type="entry name" value="Pleckstrin-homology domain (PH domain)/Phosphotyrosine-binding domain (PTB)"/>
    <property type="match status" value="1"/>
</dbReference>
<evidence type="ECO:0000313" key="2">
    <source>
        <dbReference type="EMBL" id="KAK4149453.1"/>
    </source>
</evidence>
<name>A0AAN6ZTA3_9PEZI</name>
<evidence type="ECO:0008006" key="4">
    <source>
        <dbReference type="Google" id="ProtNLM"/>
    </source>
</evidence>
<feature type="compositionally biased region" description="Low complexity" evidence="1">
    <location>
        <begin position="326"/>
        <end position="339"/>
    </location>
</feature>
<dbReference type="Gene3D" id="3.10.20.90">
    <property type="entry name" value="Phosphatidylinositol 3-kinase Catalytic Subunit, Chain A, domain 1"/>
    <property type="match status" value="1"/>
</dbReference>
<feature type="region of interest" description="Disordered" evidence="1">
    <location>
        <begin position="172"/>
        <end position="255"/>
    </location>
</feature>
<organism evidence="2 3">
    <name type="scientific">Chaetomidium leptoderma</name>
    <dbReference type="NCBI Taxonomy" id="669021"/>
    <lineage>
        <taxon>Eukaryota</taxon>
        <taxon>Fungi</taxon>
        <taxon>Dikarya</taxon>
        <taxon>Ascomycota</taxon>
        <taxon>Pezizomycotina</taxon>
        <taxon>Sordariomycetes</taxon>
        <taxon>Sordariomycetidae</taxon>
        <taxon>Sordariales</taxon>
        <taxon>Chaetomiaceae</taxon>
        <taxon>Chaetomidium</taxon>
    </lineage>
</organism>
<dbReference type="EMBL" id="MU857158">
    <property type="protein sequence ID" value="KAK4149453.1"/>
    <property type="molecule type" value="Genomic_DNA"/>
</dbReference>
<reference evidence="2" key="2">
    <citation type="submission" date="2023-05" db="EMBL/GenBank/DDBJ databases">
        <authorList>
            <consortium name="Lawrence Berkeley National Laboratory"/>
            <person name="Steindorff A."/>
            <person name="Hensen N."/>
            <person name="Bonometti L."/>
            <person name="Westerberg I."/>
            <person name="Brannstrom I.O."/>
            <person name="Guillou S."/>
            <person name="Cros-Aarteil S."/>
            <person name="Calhoun S."/>
            <person name="Haridas S."/>
            <person name="Kuo A."/>
            <person name="Mondo S."/>
            <person name="Pangilinan J."/>
            <person name="Riley R."/>
            <person name="Labutti K."/>
            <person name="Andreopoulos B."/>
            <person name="Lipzen A."/>
            <person name="Chen C."/>
            <person name="Yanf M."/>
            <person name="Daum C."/>
            <person name="Ng V."/>
            <person name="Clum A."/>
            <person name="Ohm R."/>
            <person name="Martin F."/>
            <person name="Silar P."/>
            <person name="Natvig D."/>
            <person name="Lalanne C."/>
            <person name="Gautier V."/>
            <person name="Ament-Velasquez S.L."/>
            <person name="Kruys A."/>
            <person name="Hutchinson M.I."/>
            <person name="Powell A.J."/>
            <person name="Barry K."/>
            <person name="Miller A.N."/>
            <person name="Grigoriev I.V."/>
            <person name="Debuchy R."/>
            <person name="Gladieux P."/>
            <person name="Thoren M.H."/>
            <person name="Johannesson H."/>
        </authorList>
    </citation>
    <scope>NUCLEOTIDE SEQUENCE</scope>
    <source>
        <strain evidence="2">CBS 538.74</strain>
    </source>
</reference>
<accession>A0AAN6ZTA3</accession>
<feature type="region of interest" description="Disordered" evidence="1">
    <location>
        <begin position="922"/>
        <end position="942"/>
    </location>
</feature>
<feature type="compositionally biased region" description="Polar residues" evidence="1">
    <location>
        <begin position="680"/>
        <end position="698"/>
    </location>
</feature>
<dbReference type="InterPro" id="IPR011993">
    <property type="entry name" value="PH-like_dom_sf"/>
</dbReference>
<feature type="region of interest" description="Disordered" evidence="1">
    <location>
        <begin position="305"/>
        <end position="366"/>
    </location>
</feature>
<feature type="region of interest" description="Disordered" evidence="1">
    <location>
        <begin position="270"/>
        <end position="292"/>
    </location>
</feature>
<feature type="compositionally biased region" description="Basic residues" evidence="1">
    <location>
        <begin position="188"/>
        <end position="212"/>
    </location>
</feature>
<feature type="compositionally biased region" description="Polar residues" evidence="1">
    <location>
        <begin position="772"/>
        <end position="784"/>
    </location>
</feature>
<proteinExistence type="predicted"/>
<dbReference type="InterPro" id="IPR029071">
    <property type="entry name" value="Ubiquitin-like_domsf"/>
</dbReference>
<comment type="caution">
    <text evidence="2">The sequence shown here is derived from an EMBL/GenBank/DDBJ whole genome shotgun (WGS) entry which is preliminary data.</text>
</comment>
<dbReference type="PANTHER" id="PTHR38700">
    <property type="entry name" value="YALI0E22418P"/>
    <property type="match status" value="1"/>
</dbReference>
<feature type="compositionally biased region" description="Polar residues" evidence="1">
    <location>
        <begin position="90"/>
        <end position="99"/>
    </location>
</feature>
<reference evidence="2" key="1">
    <citation type="journal article" date="2023" name="Mol. Phylogenet. Evol.">
        <title>Genome-scale phylogeny and comparative genomics of the fungal order Sordariales.</title>
        <authorList>
            <person name="Hensen N."/>
            <person name="Bonometti L."/>
            <person name="Westerberg I."/>
            <person name="Brannstrom I.O."/>
            <person name="Guillou S."/>
            <person name="Cros-Aarteil S."/>
            <person name="Calhoun S."/>
            <person name="Haridas S."/>
            <person name="Kuo A."/>
            <person name="Mondo S."/>
            <person name="Pangilinan J."/>
            <person name="Riley R."/>
            <person name="LaButti K."/>
            <person name="Andreopoulos B."/>
            <person name="Lipzen A."/>
            <person name="Chen C."/>
            <person name="Yan M."/>
            <person name="Daum C."/>
            <person name="Ng V."/>
            <person name="Clum A."/>
            <person name="Steindorff A."/>
            <person name="Ohm R.A."/>
            <person name="Martin F."/>
            <person name="Silar P."/>
            <person name="Natvig D.O."/>
            <person name="Lalanne C."/>
            <person name="Gautier V."/>
            <person name="Ament-Velasquez S.L."/>
            <person name="Kruys A."/>
            <person name="Hutchinson M.I."/>
            <person name="Powell A.J."/>
            <person name="Barry K."/>
            <person name="Miller A.N."/>
            <person name="Grigoriev I.V."/>
            <person name="Debuchy R."/>
            <person name="Gladieux P."/>
            <person name="Hiltunen Thoren M."/>
            <person name="Johannesson H."/>
        </authorList>
    </citation>
    <scope>NUCLEOTIDE SEQUENCE</scope>
    <source>
        <strain evidence="2">CBS 538.74</strain>
    </source>
</reference>
<feature type="compositionally biased region" description="Polar residues" evidence="1">
    <location>
        <begin position="354"/>
        <end position="364"/>
    </location>
</feature>
<dbReference type="Proteomes" id="UP001302745">
    <property type="component" value="Unassembled WGS sequence"/>
</dbReference>
<feature type="compositionally biased region" description="Polar residues" evidence="1">
    <location>
        <begin position="734"/>
        <end position="743"/>
    </location>
</feature>
<dbReference type="AlphaFoldDB" id="A0AAN6ZTA3"/>
<feature type="region of interest" description="Disordered" evidence="1">
    <location>
        <begin position="825"/>
        <end position="848"/>
    </location>
</feature>
<evidence type="ECO:0000256" key="1">
    <source>
        <dbReference type="SAM" id="MobiDB-lite"/>
    </source>
</evidence>
<feature type="compositionally biased region" description="Low complexity" evidence="1">
    <location>
        <begin position="172"/>
        <end position="184"/>
    </location>
</feature>
<feature type="compositionally biased region" description="Low complexity" evidence="1">
    <location>
        <begin position="622"/>
        <end position="632"/>
    </location>
</feature>
<protein>
    <recommendedName>
        <fullName evidence="4">PH domain-containing protein</fullName>
    </recommendedName>
</protein>
<sequence length="977" mass="106764">MSAATTTTNTSSIRPAIPKKACQRGRNAARRRAVIADGSLQVGDASRGGLKTSPSFSPAYLLAALEWAEDGENRGLTNPNNHKPGLGGTNKPNAASTQLAHAKAASNLRLIRQTNDDLNTVSHAAGGGKLRASRPHQYLILPEKLVFPSRKTPASFLPTPSSVSLDTAVKPAFSSSPAASPGSPFRHRDQHRHQNRHQHQHQLKHLHQHQQRPRTSQDVARRRWYHGQEEAASFSADEVAQPKVETDRIFPARQPADNETEGKHAMYQLMQPPAAPPPSTSFPSPPRQPQGPVREAFAFLTRGRKKSFTNGSPHSTLSKRSHTLQTSSTSTSAETDASEVCQSPGIKSIPEMPRSSTEAHNPTAKSVDVRCKGTTVTVQVTKDTSTTHLLLECSQLLAKLERPINPDNCVVIEPCLRPGLERRLRQYELIWDVINAWDHDSSNTLIIQPDSSDPARELSLASVPKTLDEPAGFVLPLHFLQRPGKWVQRYITLKENGQIFASKKQDSKPSDKDFARLCHLSDFDLYMPTEAEMRKQLRPPKRNCYAIRSQEKASLFLDSTHYVHFFCTEDRDIARQFRSSVQGWRSWYLVNKKLQLQETRSPPASHSKAGYGHRTRASVDLPRSSRSPPSSRDGTAPNTADPTAIPPVPRLPTSLRGKPAEVFAAKGLLGSGYDERKHQAVQTDIATRQQRGTPTSPGSEGPFIDGPNLLNSRAATASGPDGRPRTAGSDGSHRTASSQNSPGQAAWFPSAIQHSAEQRNTRPAAPLARRPSNASHAPSRALSTRQREARHHHHHQPMLPQQLPQPPQQQQPLIDLTPTFVEPPQWSRENRGRGVRAPQGKPLVDLATGPAMAPSTVAHRFRDGGAAAPPKNLVRRPEANGGTLMQQYDQQQLQKRGRGNTLIEGGGGGGGGLGLVRRNTVRSTVGGGGGSSRPATAGTDVPVPSVAAYMQNRGRAMGVNEGDVERVRERMRSGRRE</sequence>
<dbReference type="PANTHER" id="PTHR38700:SF1">
    <property type="entry name" value="PH DOMAIN-CONTAINING PROTEIN"/>
    <property type="match status" value="1"/>
</dbReference>
<keyword evidence="3" id="KW-1185">Reference proteome</keyword>
<feature type="compositionally biased region" description="Pro residues" evidence="1">
    <location>
        <begin position="273"/>
        <end position="289"/>
    </location>
</feature>
<feature type="region of interest" description="Disordered" evidence="1">
    <location>
        <begin position="1"/>
        <end position="29"/>
    </location>
</feature>
<feature type="region of interest" description="Disordered" evidence="1">
    <location>
        <begin position="674"/>
        <end position="810"/>
    </location>
</feature>
<feature type="compositionally biased region" description="Low complexity" evidence="1">
    <location>
        <begin position="1"/>
        <end position="12"/>
    </location>
</feature>
<feature type="region of interest" description="Disordered" evidence="1">
    <location>
        <begin position="598"/>
        <end position="656"/>
    </location>
</feature>
<evidence type="ECO:0000313" key="3">
    <source>
        <dbReference type="Proteomes" id="UP001302745"/>
    </source>
</evidence>
<gene>
    <name evidence="2" type="ORF">C8A00DRAFT_18856</name>
</gene>